<feature type="compositionally biased region" description="Basic and acidic residues" evidence="1">
    <location>
        <begin position="10"/>
        <end position="24"/>
    </location>
</feature>
<evidence type="ECO:0000313" key="3">
    <source>
        <dbReference type="Proteomes" id="UP000011591"/>
    </source>
</evidence>
<organism evidence="2 3">
    <name type="scientific">Natrialba aegyptia DSM 13077</name>
    <dbReference type="NCBI Taxonomy" id="1227491"/>
    <lineage>
        <taxon>Archaea</taxon>
        <taxon>Methanobacteriati</taxon>
        <taxon>Methanobacteriota</taxon>
        <taxon>Stenosarchaea group</taxon>
        <taxon>Halobacteria</taxon>
        <taxon>Halobacteriales</taxon>
        <taxon>Natrialbaceae</taxon>
        <taxon>Natrialba</taxon>
    </lineage>
</organism>
<evidence type="ECO:0000256" key="1">
    <source>
        <dbReference type="SAM" id="MobiDB-lite"/>
    </source>
</evidence>
<keyword evidence="3" id="KW-1185">Reference proteome</keyword>
<proteinExistence type="predicted"/>
<dbReference type="Proteomes" id="UP000011591">
    <property type="component" value="Unassembled WGS sequence"/>
</dbReference>
<comment type="caution">
    <text evidence="2">The sequence shown here is derived from an EMBL/GenBank/DDBJ whole genome shotgun (WGS) entry which is preliminary data.</text>
</comment>
<dbReference type="AlphaFoldDB" id="M0B4W9"/>
<sequence length="89" mass="10306">MNSEQSGDDTEQKSDGQKLIDGLKKMTKNSTPDDAYWCPKCEEYSVTEVLQTIRRESFGVENKLWGCTECRHCMIPHTEWRSIDSESEQ</sequence>
<protein>
    <submittedName>
        <fullName evidence="2">Uncharacterized protein</fullName>
    </submittedName>
</protein>
<dbReference type="EMBL" id="AOIP01000026">
    <property type="protein sequence ID" value="ELZ05308.1"/>
    <property type="molecule type" value="Genomic_DNA"/>
</dbReference>
<feature type="region of interest" description="Disordered" evidence="1">
    <location>
        <begin position="1"/>
        <end position="29"/>
    </location>
</feature>
<evidence type="ECO:0000313" key="2">
    <source>
        <dbReference type="EMBL" id="ELZ05308.1"/>
    </source>
</evidence>
<dbReference type="RefSeq" id="WP_006665566.1">
    <property type="nucleotide sequence ID" value="NZ_AOIP01000026.1"/>
</dbReference>
<accession>M0B4W9</accession>
<name>M0B4W9_9EURY</name>
<gene>
    <name evidence="2" type="ORF">C480_10510</name>
</gene>
<reference evidence="2 3" key="1">
    <citation type="journal article" date="2014" name="PLoS Genet.">
        <title>Phylogenetically driven sequencing of extremely halophilic archaea reveals strategies for static and dynamic osmo-response.</title>
        <authorList>
            <person name="Becker E.A."/>
            <person name="Seitzer P.M."/>
            <person name="Tritt A."/>
            <person name="Larsen D."/>
            <person name="Krusor M."/>
            <person name="Yao A.I."/>
            <person name="Wu D."/>
            <person name="Madern D."/>
            <person name="Eisen J.A."/>
            <person name="Darling A.E."/>
            <person name="Facciotti M.T."/>
        </authorList>
    </citation>
    <scope>NUCLEOTIDE SEQUENCE [LARGE SCALE GENOMIC DNA]</scope>
    <source>
        <strain evidence="2 3">DSM 13077</strain>
    </source>
</reference>